<dbReference type="AlphaFoldDB" id="A0A699ZFS9"/>
<evidence type="ECO:0000313" key="3">
    <source>
        <dbReference type="Proteomes" id="UP000485058"/>
    </source>
</evidence>
<feature type="signal peptide" evidence="1">
    <location>
        <begin position="1"/>
        <end position="19"/>
    </location>
</feature>
<keyword evidence="2" id="KW-0808">Transferase</keyword>
<proteinExistence type="predicted"/>
<accession>A0A699ZFS9</accession>
<feature type="non-terminal residue" evidence="2">
    <location>
        <position position="1"/>
    </location>
</feature>
<gene>
    <name evidence="2" type="ORF">HaLaN_17146</name>
</gene>
<evidence type="ECO:0000313" key="2">
    <source>
        <dbReference type="EMBL" id="GFH20080.1"/>
    </source>
</evidence>
<feature type="non-terminal residue" evidence="2">
    <location>
        <position position="92"/>
    </location>
</feature>
<dbReference type="Gene3D" id="1.20.120.1750">
    <property type="match status" value="1"/>
</dbReference>
<feature type="chain" id="PRO_5025574880" evidence="1">
    <location>
        <begin position="20"/>
        <end position="92"/>
    </location>
</feature>
<dbReference type="Proteomes" id="UP000485058">
    <property type="component" value="Unassembled WGS sequence"/>
</dbReference>
<keyword evidence="1" id="KW-0732">Signal</keyword>
<keyword evidence="3" id="KW-1185">Reference proteome</keyword>
<protein>
    <submittedName>
        <fullName evidence="2">RBR-type E3 ubiquitin transferase</fullName>
    </submittedName>
</protein>
<dbReference type="GO" id="GO:0016740">
    <property type="term" value="F:transferase activity"/>
    <property type="evidence" value="ECO:0007669"/>
    <property type="project" value="UniProtKB-KW"/>
</dbReference>
<sequence>MCFVCGALAVMCACAAVQCKYEFCWLCQGEWKEHGERTGGYYNCNRWDAHQKARVKARSDSAIVSREWLERLSEQTKTPTSQLKFIMDAWQQ</sequence>
<name>A0A699ZFS9_HAELA</name>
<dbReference type="EMBL" id="BLLF01001571">
    <property type="protein sequence ID" value="GFH20080.1"/>
    <property type="molecule type" value="Genomic_DNA"/>
</dbReference>
<evidence type="ECO:0000256" key="1">
    <source>
        <dbReference type="SAM" id="SignalP"/>
    </source>
</evidence>
<organism evidence="2 3">
    <name type="scientific">Haematococcus lacustris</name>
    <name type="common">Green alga</name>
    <name type="synonym">Haematococcus pluvialis</name>
    <dbReference type="NCBI Taxonomy" id="44745"/>
    <lineage>
        <taxon>Eukaryota</taxon>
        <taxon>Viridiplantae</taxon>
        <taxon>Chlorophyta</taxon>
        <taxon>core chlorophytes</taxon>
        <taxon>Chlorophyceae</taxon>
        <taxon>CS clade</taxon>
        <taxon>Chlamydomonadales</taxon>
        <taxon>Haematococcaceae</taxon>
        <taxon>Haematococcus</taxon>
    </lineage>
</organism>
<comment type="caution">
    <text evidence="2">The sequence shown here is derived from an EMBL/GenBank/DDBJ whole genome shotgun (WGS) entry which is preliminary data.</text>
</comment>
<reference evidence="2 3" key="1">
    <citation type="submission" date="2020-02" db="EMBL/GenBank/DDBJ databases">
        <title>Draft genome sequence of Haematococcus lacustris strain NIES-144.</title>
        <authorList>
            <person name="Morimoto D."/>
            <person name="Nakagawa S."/>
            <person name="Yoshida T."/>
            <person name="Sawayama S."/>
        </authorList>
    </citation>
    <scope>NUCLEOTIDE SEQUENCE [LARGE SCALE GENOMIC DNA]</scope>
    <source>
        <strain evidence="2 3">NIES-144</strain>
    </source>
</reference>